<dbReference type="PANTHER" id="PTHR30250">
    <property type="entry name" value="PST FAMILY PREDICTED COLANIC ACID TRANSPORTER"/>
    <property type="match status" value="1"/>
</dbReference>
<comment type="subcellular location">
    <subcellularLocation>
        <location evidence="1">Cell membrane</location>
        <topology evidence="1">Multi-pass membrane protein</topology>
    </subcellularLocation>
</comment>
<feature type="transmembrane region" description="Helical" evidence="6">
    <location>
        <begin position="336"/>
        <end position="358"/>
    </location>
</feature>
<evidence type="ECO:0000256" key="6">
    <source>
        <dbReference type="SAM" id="Phobius"/>
    </source>
</evidence>
<feature type="transmembrane region" description="Helical" evidence="6">
    <location>
        <begin position="20"/>
        <end position="41"/>
    </location>
</feature>
<dbReference type="Proteomes" id="UP000547879">
    <property type="component" value="Unassembled WGS sequence"/>
</dbReference>
<evidence type="ECO:0000313" key="8">
    <source>
        <dbReference type="Proteomes" id="UP000547879"/>
    </source>
</evidence>
<feature type="transmembrane region" description="Helical" evidence="6">
    <location>
        <begin position="94"/>
        <end position="115"/>
    </location>
</feature>
<dbReference type="PANTHER" id="PTHR30250:SF11">
    <property type="entry name" value="O-ANTIGEN TRANSPORTER-RELATED"/>
    <property type="match status" value="1"/>
</dbReference>
<feature type="transmembrane region" description="Helical" evidence="6">
    <location>
        <begin position="394"/>
        <end position="414"/>
    </location>
</feature>
<dbReference type="GO" id="GO:0005886">
    <property type="term" value="C:plasma membrane"/>
    <property type="evidence" value="ECO:0007669"/>
    <property type="project" value="UniProtKB-SubCell"/>
</dbReference>
<feature type="transmembrane region" description="Helical" evidence="6">
    <location>
        <begin position="121"/>
        <end position="143"/>
    </location>
</feature>
<comment type="caution">
    <text evidence="7">The sequence shown here is derived from an EMBL/GenBank/DDBJ whole genome shotgun (WGS) entry which is preliminary data.</text>
</comment>
<organism evidence="7 8">
    <name type="scientific">Rhizobium wenxiniae</name>
    <dbReference type="NCBI Taxonomy" id="1737357"/>
    <lineage>
        <taxon>Bacteria</taxon>
        <taxon>Pseudomonadati</taxon>
        <taxon>Pseudomonadota</taxon>
        <taxon>Alphaproteobacteria</taxon>
        <taxon>Hyphomicrobiales</taxon>
        <taxon>Rhizobiaceae</taxon>
        <taxon>Rhizobium/Agrobacterium group</taxon>
        <taxon>Rhizobium</taxon>
    </lineage>
</organism>
<protein>
    <submittedName>
        <fullName evidence="7">O-antigen/teichoic acid export membrane protein</fullName>
    </submittedName>
</protein>
<evidence type="ECO:0000256" key="4">
    <source>
        <dbReference type="ARBA" id="ARBA00022989"/>
    </source>
</evidence>
<feature type="transmembrane region" description="Helical" evidence="6">
    <location>
        <begin position="302"/>
        <end position="324"/>
    </location>
</feature>
<keyword evidence="2" id="KW-1003">Cell membrane</keyword>
<evidence type="ECO:0000256" key="3">
    <source>
        <dbReference type="ARBA" id="ARBA00022692"/>
    </source>
</evidence>
<keyword evidence="4 6" id="KW-1133">Transmembrane helix</keyword>
<feature type="transmembrane region" description="Helical" evidence="6">
    <location>
        <begin position="163"/>
        <end position="182"/>
    </location>
</feature>
<gene>
    <name evidence="7" type="ORF">HNQ72_001592</name>
</gene>
<keyword evidence="8" id="KW-1185">Reference proteome</keyword>
<dbReference type="InterPro" id="IPR050833">
    <property type="entry name" value="Poly_Biosynth_Transport"/>
</dbReference>
<proteinExistence type="predicted"/>
<evidence type="ECO:0000256" key="2">
    <source>
        <dbReference type="ARBA" id="ARBA00022475"/>
    </source>
</evidence>
<keyword evidence="3 6" id="KW-0812">Transmembrane</keyword>
<evidence type="ECO:0000313" key="7">
    <source>
        <dbReference type="EMBL" id="MBB6161795.1"/>
    </source>
</evidence>
<dbReference type="AlphaFoldDB" id="A0A7W9Y4H6"/>
<dbReference type="RefSeq" id="WP_244654328.1">
    <property type="nucleotide sequence ID" value="NZ_BMHW01000001.1"/>
</dbReference>
<name>A0A7W9Y4H6_9HYPH</name>
<evidence type="ECO:0000256" key="1">
    <source>
        <dbReference type="ARBA" id="ARBA00004651"/>
    </source>
</evidence>
<reference evidence="7 8" key="1">
    <citation type="submission" date="2020-08" db="EMBL/GenBank/DDBJ databases">
        <title>Genomic Encyclopedia of Type Strains, Phase IV (KMG-IV): sequencing the most valuable type-strain genomes for metagenomic binning, comparative biology and taxonomic classification.</title>
        <authorList>
            <person name="Goeker M."/>
        </authorList>
    </citation>
    <scope>NUCLEOTIDE SEQUENCE [LARGE SCALE GENOMIC DNA]</scope>
    <source>
        <strain evidence="7 8">DSM 100734</strain>
    </source>
</reference>
<dbReference type="EMBL" id="JACHEG010000001">
    <property type="protein sequence ID" value="MBB6161795.1"/>
    <property type="molecule type" value="Genomic_DNA"/>
</dbReference>
<feature type="transmembrane region" description="Helical" evidence="6">
    <location>
        <begin position="370"/>
        <end position="388"/>
    </location>
</feature>
<keyword evidence="5 6" id="KW-0472">Membrane</keyword>
<evidence type="ECO:0000256" key="5">
    <source>
        <dbReference type="ARBA" id="ARBA00023136"/>
    </source>
</evidence>
<sequence length="441" mass="47397">MGLRSRHEFRQFARHLGSYVGSSGALLASSVTMLLTFALLARHLGHEQFALNATITALTNLGIQVCGLGSQESLVRRVAQEPGFYPDMLGHVHILNLVSGAVLVIAGMIAIPLMFPVSDHLLTTLVATALILFTNIILLKVIWLATNSYIAHSRFSVANRIEFLFAVLRMAAAVVSCLVFNITTVAEWAVWNFGAHAVVAVIALIAIRRLGRPKFRIVREEVPIGIMFASQFFFKAGRSNADILVLSAVAGSEIVGSYSIARRLTEASYMAVEALNRIVYPSYAAAALSGIGAVLGRARQMLVLTTGIGISAGLFVWIITPWLPVLFGHEYVSLTWMTHALCWAVIPIAISATAFEALGASSLQNVRARILNASNIAGAGLVALAAYYASVSGVIATTYMLEIVIAVLAWRALLTAQSAIKPPERLSETEAEAEPVKQRTA</sequence>
<feature type="transmembrane region" description="Helical" evidence="6">
    <location>
        <begin position="188"/>
        <end position="207"/>
    </location>
</feature>
<accession>A0A7W9Y4H6</accession>